<sequence length="230" mass="27312">MNFKVLDKKSKEKTKEYVIRNMVYNIEFLNLEPGEKISENQISELLNLSRTPVREAFTSLRANLLIDVKPQIGTFISYFDIDMSKELLFFRSSLEEKAVIEVCKKDCLDNLEVFKKIIEKEKILHSSKEFEELLALDNKFHNLIFEELGYRKIPSIIENNTSYLVRMRILRLKANIREKNYIDEHEKILQFIINKDAENASKILKNHINELVDDMNELSEKYPDYFKSYN</sequence>
<dbReference type="InterPro" id="IPR011711">
    <property type="entry name" value="GntR_C"/>
</dbReference>
<keyword evidence="3" id="KW-0804">Transcription</keyword>
<dbReference type="SUPFAM" id="SSF48008">
    <property type="entry name" value="GntR ligand-binding domain-like"/>
    <property type="match status" value="1"/>
</dbReference>
<dbReference type="SMART" id="SM00345">
    <property type="entry name" value="HTH_GNTR"/>
    <property type="match status" value="1"/>
</dbReference>
<dbReference type="SUPFAM" id="SSF46785">
    <property type="entry name" value="Winged helix' DNA-binding domain"/>
    <property type="match status" value="1"/>
</dbReference>
<dbReference type="Proteomes" id="UP000070383">
    <property type="component" value="Unassembled WGS sequence"/>
</dbReference>
<dbReference type="Gene3D" id="1.20.120.530">
    <property type="entry name" value="GntR ligand-binding domain-like"/>
    <property type="match status" value="1"/>
</dbReference>
<gene>
    <name evidence="6" type="ORF">HMPREF3200_00509</name>
</gene>
<dbReference type="Pfam" id="PF00392">
    <property type="entry name" value="GntR"/>
    <property type="match status" value="1"/>
</dbReference>
<dbReference type="PANTHER" id="PTHR43537:SF45">
    <property type="entry name" value="GNTR FAMILY REGULATORY PROTEIN"/>
    <property type="match status" value="1"/>
</dbReference>
<comment type="caution">
    <text evidence="6">The sequence shown here is derived from an EMBL/GenBank/DDBJ whole genome shotgun (WGS) entry which is preliminary data.</text>
</comment>
<reference evidence="7" key="1">
    <citation type="submission" date="2016-01" db="EMBL/GenBank/DDBJ databases">
        <authorList>
            <person name="Mitreva M."/>
            <person name="Pepin K.H."/>
            <person name="Mihindukulasuriya K.A."/>
            <person name="Fulton R."/>
            <person name="Fronick C."/>
            <person name="O'Laughlin M."/>
            <person name="Miner T."/>
            <person name="Herter B."/>
            <person name="Rosa B.A."/>
            <person name="Cordes M."/>
            <person name="Tomlinson C."/>
            <person name="Wollam A."/>
            <person name="Palsikar V.B."/>
            <person name="Mardis E.R."/>
            <person name="Wilson R.K."/>
        </authorList>
    </citation>
    <scope>NUCLEOTIDE SEQUENCE [LARGE SCALE GENOMIC DNA]</scope>
    <source>
        <strain evidence="7">MJR8151</strain>
    </source>
</reference>
<dbReference type="STRING" id="33036.HMPREF3200_00509"/>
<keyword evidence="4" id="KW-0175">Coiled coil</keyword>
<dbReference type="EMBL" id="LRPM01000012">
    <property type="protein sequence ID" value="KWZ78867.1"/>
    <property type="molecule type" value="Genomic_DNA"/>
</dbReference>
<dbReference type="GO" id="GO:0003700">
    <property type="term" value="F:DNA-binding transcription factor activity"/>
    <property type="evidence" value="ECO:0007669"/>
    <property type="project" value="InterPro"/>
</dbReference>
<dbReference type="InterPro" id="IPR036390">
    <property type="entry name" value="WH_DNA-bd_sf"/>
</dbReference>
<evidence type="ECO:0000256" key="1">
    <source>
        <dbReference type="ARBA" id="ARBA00023015"/>
    </source>
</evidence>
<keyword evidence="7" id="KW-1185">Reference proteome</keyword>
<dbReference type="InterPro" id="IPR036388">
    <property type="entry name" value="WH-like_DNA-bd_sf"/>
</dbReference>
<keyword evidence="1" id="KW-0805">Transcription regulation</keyword>
<dbReference type="AlphaFoldDB" id="A0A133KH71"/>
<dbReference type="PANTHER" id="PTHR43537">
    <property type="entry name" value="TRANSCRIPTIONAL REGULATOR, GNTR FAMILY"/>
    <property type="match status" value="1"/>
</dbReference>
<dbReference type="Pfam" id="PF07729">
    <property type="entry name" value="FCD"/>
    <property type="match status" value="1"/>
</dbReference>
<dbReference type="GO" id="GO:0003677">
    <property type="term" value="F:DNA binding"/>
    <property type="evidence" value="ECO:0007669"/>
    <property type="project" value="UniProtKB-KW"/>
</dbReference>
<evidence type="ECO:0000256" key="2">
    <source>
        <dbReference type="ARBA" id="ARBA00023125"/>
    </source>
</evidence>
<dbReference type="InterPro" id="IPR000524">
    <property type="entry name" value="Tscrpt_reg_HTH_GntR"/>
</dbReference>
<feature type="domain" description="HTH gntR-type" evidence="5">
    <location>
        <begin position="12"/>
        <end position="79"/>
    </location>
</feature>
<proteinExistence type="predicted"/>
<dbReference type="Gene3D" id="1.10.10.10">
    <property type="entry name" value="Winged helix-like DNA-binding domain superfamily/Winged helix DNA-binding domain"/>
    <property type="match status" value="1"/>
</dbReference>
<accession>A0A133KH71</accession>
<dbReference type="RefSeq" id="WP_060929079.1">
    <property type="nucleotide sequence ID" value="NZ_CAMPNK010000045.1"/>
</dbReference>
<evidence type="ECO:0000313" key="7">
    <source>
        <dbReference type="Proteomes" id="UP000070383"/>
    </source>
</evidence>
<dbReference type="OrthoDB" id="154206at2"/>
<name>A0A133KH71_9FIRM</name>
<evidence type="ECO:0000259" key="5">
    <source>
        <dbReference type="PROSITE" id="PS50949"/>
    </source>
</evidence>
<evidence type="ECO:0000256" key="3">
    <source>
        <dbReference type="ARBA" id="ARBA00023163"/>
    </source>
</evidence>
<evidence type="ECO:0000313" key="6">
    <source>
        <dbReference type="EMBL" id="KWZ78867.1"/>
    </source>
</evidence>
<dbReference type="PROSITE" id="PS50949">
    <property type="entry name" value="HTH_GNTR"/>
    <property type="match status" value="1"/>
</dbReference>
<dbReference type="InterPro" id="IPR008920">
    <property type="entry name" value="TF_FadR/GntR_C"/>
</dbReference>
<feature type="coiled-coil region" evidence="4">
    <location>
        <begin position="194"/>
        <end position="221"/>
    </location>
</feature>
<organism evidence="6 7">
    <name type="scientific">Anaerococcus tetradius</name>
    <dbReference type="NCBI Taxonomy" id="33036"/>
    <lineage>
        <taxon>Bacteria</taxon>
        <taxon>Bacillati</taxon>
        <taxon>Bacillota</taxon>
        <taxon>Tissierellia</taxon>
        <taxon>Tissierellales</taxon>
        <taxon>Peptoniphilaceae</taxon>
        <taxon>Anaerococcus</taxon>
    </lineage>
</organism>
<evidence type="ECO:0000256" key="4">
    <source>
        <dbReference type="SAM" id="Coils"/>
    </source>
</evidence>
<dbReference type="PATRIC" id="fig|33036.3.peg.507"/>
<keyword evidence="2" id="KW-0238">DNA-binding</keyword>
<protein>
    <submittedName>
        <fullName evidence="6">Transcriptional regulator, GntR family</fullName>
    </submittedName>
</protein>